<proteinExistence type="predicted"/>
<accession>A0A803P1B2</accession>
<organism evidence="1 2">
    <name type="scientific">Cannabis sativa</name>
    <name type="common">Hemp</name>
    <name type="synonym">Marijuana</name>
    <dbReference type="NCBI Taxonomy" id="3483"/>
    <lineage>
        <taxon>Eukaryota</taxon>
        <taxon>Viridiplantae</taxon>
        <taxon>Streptophyta</taxon>
        <taxon>Embryophyta</taxon>
        <taxon>Tracheophyta</taxon>
        <taxon>Spermatophyta</taxon>
        <taxon>Magnoliopsida</taxon>
        <taxon>eudicotyledons</taxon>
        <taxon>Gunneridae</taxon>
        <taxon>Pentapetalae</taxon>
        <taxon>rosids</taxon>
        <taxon>fabids</taxon>
        <taxon>Rosales</taxon>
        <taxon>Cannabaceae</taxon>
        <taxon>Cannabis</taxon>
    </lineage>
</organism>
<dbReference type="EnsemblPlants" id="evm.model.02.492">
    <property type="protein sequence ID" value="cds.evm.model.02.492"/>
    <property type="gene ID" value="evm.TU.02.492"/>
</dbReference>
<reference evidence="1" key="2">
    <citation type="submission" date="2021-03" db="UniProtKB">
        <authorList>
            <consortium name="EnsemblPlants"/>
        </authorList>
    </citation>
    <scope>IDENTIFICATION</scope>
</reference>
<evidence type="ECO:0000313" key="2">
    <source>
        <dbReference type="Proteomes" id="UP000596661"/>
    </source>
</evidence>
<protein>
    <recommendedName>
        <fullName evidence="3">Reverse transcriptase</fullName>
    </recommendedName>
</protein>
<dbReference type="PANTHER" id="PTHR33116:SF78">
    <property type="entry name" value="OS12G0587133 PROTEIN"/>
    <property type="match status" value="1"/>
</dbReference>
<sequence>MPKISGVVKQNVSQGFDNADVGQRMYGPGCYRGESFFVAKSISGNDEEEDDDIWCDDLLIFCRGNIREVMVISNAFRSFCEATGLSANNSKSHYFGGVKEDDKKKILDEVQIEEASKNLSFARRAQLIHSVLLGIRNFWMSLFILPQKVTAPIYKSYRDFLCGMKGNRSKLHLSSWEKVCLPKNRGGLGFRKGRKWNEALIAKFLWAVSSKQDNLWVRWIHAIYIKDNNLWTMPIKNDMSCRFGWAVLYWFAPFYEISKSALGNEFSPDMITLFGWKSKTSEAQTGRKSLIGTKPTETNYLEQHSGGQLVSRNSFLEEQASLPDILSERQLFRMDKLAFQNSFRTMISFPESSTRDIYI</sequence>
<name>A0A803P1B2_CANSA</name>
<dbReference type="AlphaFoldDB" id="A0A803P1B2"/>
<evidence type="ECO:0000313" key="1">
    <source>
        <dbReference type="EnsemblPlants" id="cds.evm.model.02.492"/>
    </source>
</evidence>
<dbReference type="PANTHER" id="PTHR33116">
    <property type="entry name" value="REVERSE TRANSCRIPTASE ZINC-BINDING DOMAIN-CONTAINING PROTEIN-RELATED-RELATED"/>
    <property type="match status" value="1"/>
</dbReference>
<evidence type="ECO:0008006" key="3">
    <source>
        <dbReference type="Google" id="ProtNLM"/>
    </source>
</evidence>
<keyword evidence="2" id="KW-1185">Reference proteome</keyword>
<dbReference type="Proteomes" id="UP000596661">
    <property type="component" value="Chromosome 2"/>
</dbReference>
<dbReference type="EMBL" id="UZAU01000112">
    <property type="status" value="NOT_ANNOTATED_CDS"/>
    <property type="molecule type" value="Genomic_DNA"/>
</dbReference>
<dbReference type="Gramene" id="evm.model.02.492">
    <property type="protein sequence ID" value="cds.evm.model.02.492"/>
    <property type="gene ID" value="evm.TU.02.492"/>
</dbReference>
<reference evidence="1" key="1">
    <citation type="submission" date="2018-11" db="EMBL/GenBank/DDBJ databases">
        <authorList>
            <person name="Grassa J C."/>
        </authorList>
    </citation>
    <scope>NUCLEOTIDE SEQUENCE [LARGE SCALE GENOMIC DNA]</scope>
</reference>